<keyword evidence="3" id="KW-1185">Reference proteome</keyword>
<gene>
    <name evidence="2" type="ORF">E2C01_067944</name>
</gene>
<dbReference type="Proteomes" id="UP000324222">
    <property type="component" value="Unassembled WGS sequence"/>
</dbReference>
<name>A0A5B7HV22_PORTR</name>
<accession>A0A5B7HV22</accession>
<evidence type="ECO:0000256" key="1">
    <source>
        <dbReference type="SAM" id="MobiDB-lite"/>
    </source>
</evidence>
<proteinExistence type="predicted"/>
<feature type="compositionally biased region" description="Basic and acidic residues" evidence="1">
    <location>
        <begin position="25"/>
        <end position="39"/>
    </location>
</feature>
<evidence type="ECO:0000313" key="2">
    <source>
        <dbReference type="EMBL" id="MPC73609.1"/>
    </source>
</evidence>
<feature type="region of interest" description="Disordered" evidence="1">
    <location>
        <begin position="25"/>
        <end position="83"/>
    </location>
</feature>
<dbReference type="AlphaFoldDB" id="A0A5B7HV22"/>
<evidence type="ECO:0000313" key="3">
    <source>
        <dbReference type="Proteomes" id="UP000324222"/>
    </source>
</evidence>
<dbReference type="EMBL" id="VSRR010037150">
    <property type="protein sequence ID" value="MPC73609.1"/>
    <property type="molecule type" value="Genomic_DNA"/>
</dbReference>
<sequence length="83" mass="9390">MWSSGTPIFCMKNRCLSVRLSARAHKEDITRTEGPEKGPRQVTEANEVDKRPQRSGIEKKGLDGWKGLSLTDAEQELRHNDNP</sequence>
<comment type="caution">
    <text evidence="2">The sequence shown here is derived from an EMBL/GenBank/DDBJ whole genome shotgun (WGS) entry which is preliminary data.</text>
</comment>
<protein>
    <submittedName>
        <fullName evidence="2">Uncharacterized protein</fullName>
    </submittedName>
</protein>
<reference evidence="2 3" key="1">
    <citation type="submission" date="2019-05" db="EMBL/GenBank/DDBJ databases">
        <title>Another draft genome of Portunus trituberculatus and its Hox gene families provides insights of decapod evolution.</title>
        <authorList>
            <person name="Jeong J.-H."/>
            <person name="Song I."/>
            <person name="Kim S."/>
            <person name="Choi T."/>
            <person name="Kim D."/>
            <person name="Ryu S."/>
            <person name="Kim W."/>
        </authorList>
    </citation>
    <scope>NUCLEOTIDE SEQUENCE [LARGE SCALE GENOMIC DNA]</scope>
    <source>
        <tissue evidence="2">Muscle</tissue>
    </source>
</reference>
<feature type="compositionally biased region" description="Basic and acidic residues" evidence="1">
    <location>
        <begin position="47"/>
        <end position="63"/>
    </location>
</feature>
<organism evidence="2 3">
    <name type="scientific">Portunus trituberculatus</name>
    <name type="common">Swimming crab</name>
    <name type="synonym">Neptunus trituberculatus</name>
    <dbReference type="NCBI Taxonomy" id="210409"/>
    <lineage>
        <taxon>Eukaryota</taxon>
        <taxon>Metazoa</taxon>
        <taxon>Ecdysozoa</taxon>
        <taxon>Arthropoda</taxon>
        <taxon>Crustacea</taxon>
        <taxon>Multicrustacea</taxon>
        <taxon>Malacostraca</taxon>
        <taxon>Eumalacostraca</taxon>
        <taxon>Eucarida</taxon>
        <taxon>Decapoda</taxon>
        <taxon>Pleocyemata</taxon>
        <taxon>Brachyura</taxon>
        <taxon>Eubrachyura</taxon>
        <taxon>Portunoidea</taxon>
        <taxon>Portunidae</taxon>
        <taxon>Portuninae</taxon>
        <taxon>Portunus</taxon>
    </lineage>
</organism>